<dbReference type="SUPFAM" id="SSF47240">
    <property type="entry name" value="Ferritin-like"/>
    <property type="match status" value="1"/>
</dbReference>
<evidence type="ECO:0000313" key="10">
    <source>
        <dbReference type="EMBL" id="GAA0776767.1"/>
    </source>
</evidence>
<dbReference type="EMBL" id="BAAACI010000007">
    <property type="protein sequence ID" value="GAA0776767.1"/>
    <property type="molecule type" value="Genomic_DNA"/>
</dbReference>
<organism evidence="10 11">
    <name type="scientific">Clostridium subterminale</name>
    <dbReference type="NCBI Taxonomy" id="1550"/>
    <lineage>
        <taxon>Bacteria</taxon>
        <taxon>Bacillati</taxon>
        <taxon>Bacillota</taxon>
        <taxon>Clostridia</taxon>
        <taxon>Eubacteriales</taxon>
        <taxon>Clostridiaceae</taxon>
        <taxon>Clostridium</taxon>
    </lineage>
</organism>
<comment type="catalytic activity">
    <reaction evidence="7 8">
        <text>4 Fe(2+) + O2 + 6 H2O = 4 iron(III) oxide-hydroxide + 12 H(+)</text>
        <dbReference type="Rhea" id="RHEA:11972"/>
        <dbReference type="ChEBI" id="CHEBI:15377"/>
        <dbReference type="ChEBI" id="CHEBI:15378"/>
        <dbReference type="ChEBI" id="CHEBI:15379"/>
        <dbReference type="ChEBI" id="CHEBI:29033"/>
        <dbReference type="ChEBI" id="CHEBI:78619"/>
        <dbReference type="EC" id="1.16.3.2"/>
    </reaction>
</comment>
<keyword evidence="8" id="KW-0963">Cytoplasm</keyword>
<dbReference type="InterPro" id="IPR009078">
    <property type="entry name" value="Ferritin-like_SF"/>
</dbReference>
<evidence type="ECO:0000256" key="3">
    <source>
        <dbReference type="ARBA" id="ARBA00022434"/>
    </source>
</evidence>
<comment type="caution">
    <text evidence="10">The sequence shown here is derived from an EMBL/GenBank/DDBJ whole genome shotgun (WGS) entry which is preliminary data.</text>
</comment>
<evidence type="ECO:0000256" key="4">
    <source>
        <dbReference type="ARBA" id="ARBA00022723"/>
    </source>
</evidence>
<dbReference type="PROSITE" id="PS50905">
    <property type="entry name" value="FERRITIN_LIKE"/>
    <property type="match status" value="1"/>
</dbReference>
<dbReference type="InterPro" id="IPR008331">
    <property type="entry name" value="Ferritin_DPS_dom"/>
</dbReference>
<keyword evidence="6 8" id="KW-0408">Iron</keyword>
<accession>A0ABN1KV65</accession>
<comment type="similarity">
    <text evidence="2 8">Belongs to the ferritin family. Prokaryotic subfamily.</text>
</comment>
<dbReference type="PANTHER" id="PTHR11431">
    <property type="entry name" value="FERRITIN"/>
    <property type="match status" value="1"/>
</dbReference>
<reference evidence="10 11" key="1">
    <citation type="journal article" date="2019" name="Int. J. Syst. Evol. Microbiol.">
        <title>The Global Catalogue of Microorganisms (GCM) 10K type strain sequencing project: providing services to taxonomists for standard genome sequencing and annotation.</title>
        <authorList>
            <consortium name="The Broad Institute Genomics Platform"/>
            <consortium name="The Broad Institute Genome Sequencing Center for Infectious Disease"/>
            <person name="Wu L."/>
            <person name="Ma J."/>
        </authorList>
    </citation>
    <scope>NUCLEOTIDE SEQUENCE [LARGE SCALE GENOMIC DNA]</scope>
    <source>
        <strain evidence="10 11">JCM 1417</strain>
    </source>
</reference>
<keyword evidence="5" id="KW-0560">Oxidoreductase</keyword>
<evidence type="ECO:0000256" key="8">
    <source>
        <dbReference type="RuleBase" id="RU361145"/>
    </source>
</evidence>
<keyword evidence="11" id="KW-1185">Reference proteome</keyword>
<name>A0ABN1KV65_CLOSU</name>
<evidence type="ECO:0000256" key="1">
    <source>
        <dbReference type="ARBA" id="ARBA00002485"/>
    </source>
</evidence>
<proteinExistence type="inferred from homology"/>
<dbReference type="InterPro" id="IPR001519">
    <property type="entry name" value="Ferritin"/>
</dbReference>
<comment type="function">
    <text evidence="1 8">Iron-storage protein.</text>
</comment>
<dbReference type="InterPro" id="IPR041719">
    <property type="entry name" value="Ferritin_prok"/>
</dbReference>
<evidence type="ECO:0000313" key="11">
    <source>
        <dbReference type="Proteomes" id="UP001501047"/>
    </source>
</evidence>
<keyword evidence="3 8" id="KW-0409">Iron storage</keyword>
<comment type="subcellular location">
    <subcellularLocation>
        <location evidence="8">Cytoplasm</location>
    </subcellularLocation>
</comment>
<keyword evidence="4 8" id="KW-0479">Metal-binding</keyword>
<dbReference type="Pfam" id="PF00210">
    <property type="entry name" value="Ferritin"/>
    <property type="match status" value="1"/>
</dbReference>
<evidence type="ECO:0000256" key="6">
    <source>
        <dbReference type="ARBA" id="ARBA00023004"/>
    </source>
</evidence>
<evidence type="ECO:0000256" key="7">
    <source>
        <dbReference type="ARBA" id="ARBA00048035"/>
    </source>
</evidence>
<dbReference type="PANTHER" id="PTHR11431:SF127">
    <property type="entry name" value="BACTERIAL NON-HEME FERRITIN"/>
    <property type="match status" value="1"/>
</dbReference>
<dbReference type="RefSeq" id="WP_343827366.1">
    <property type="nucleotide sequence ID" value="NZ_BAAACI010000007.1"/>
</dbReference>
<protein>
    <recommendedName>
        <fullName evidence="8">Ferritin</fullName>
        <ecNumber evidence="8">1.16.3.2</ecNumber>
    </recommendedName>
</protein>
<dbReference type="Gene3D" id="1.20.1260.10">
    <property type="match status" value="1"/>
</dbReference>
<evidence type="ECO:0000256" key="2">
    <source>
        <dbReference type="ARBA" id="ARBA00006950"/>
    </source>
</evidence>
<dbReference type="InterPro" id="IPR009040">
    <property type="entry name" value="Ferritin-like_diiron"/>
</dbReference>
<dbReference type="InterPro" id="IPR012347">
    <property type="entry name" value="Ferritin-like"/>
</dbReference>
<dbReference type="CDD" id="cd01055">
    <property type="entry name" value="Nonheme_Ferritin"/>
    <property type="match status" value="1"/>
</dbReference>
<dbReference type="Proteomes" id="UP001501047">
    <property type="component" value="Unassembled WGS sequence"/>
</dbReference>
<feature type="domain" description="Ferritin-like diiron" evidence="9">
    <location>
        <begin position="1"/>
        <end position="145"/>
    </location>
</feature>
<dbReference type="EC" id="1.16.3.2" evidence="8"/>
<gene>
    <name evidence="10" type="ORF">GCM10008908_30680</name>
</gene>
<evidence type="ECO:0000259" key="9">
    <source>
        <dbReference type="PROSITE" id="PS50905"/>
    </source>
</evidence>
<evidence type="ECO:0000256" key="5">
    <source>
        <dbReference type="ARBA" id="ARBA00023002"/>
    </source>
</evidence>
<sequence>MLSENLLKNLNDQVNFEFYSSYTYLAMSAYAESVDLSGIANFFRVQAQEELFHAMKLYDYIFQKNGVVELEKIDKPEGKYESIVDVFETGYKHEQLVTSRIYKLADIASDEKEHATISLLRWFIDEQVEEENTFNTLLKKIKRAEGNPAALYMLDEELATRVFTPPTTA</sequence>